<evidence type="ECO:0000313" key="4">
    <source>
        <dbReference type="Proteomes" id="UP000509750"/>
    </source>
</evidence>
<dbReference type="InterPro" id="IPR036388">
    <property type="entry name" value="WH-like_DNA-bd_sf"/>
</dbReference>
<feature type="compositionally biased region" description="Low complexity" evidence="1">
    <location>
        <begin position="1"/>
        <end position="14"/>
    </location>
</feature>
<feature type="compositionally biased region" description="Polar residues" evidence="1">
    <location>
        <begin position="27"/>
        <end position="36"/>
    </location>
</feature>
<sequence length="176" mass="19230">MASSSTVETVGEESGAVDADDDRRTDGNASPVGSSGDTEEPSDLPSDVVFGLLSAERRRNVLRYLHETDGEATIGEVAEYVGAEENGIEERRLSSTQRKRAYVGLYQNHLPKLDDANVIDYERARGTIELGEGAEQLFPHLYLDSTDPEGGDSGDEVATSNWLDVLRARIRDLIPF</sequence>
<keyword evidence="4" id="KW-1185">Reference proteome</keyword>
<feature type="domain" description="DUF7344" evidence="2">
    <location>
        <begin position="50"/>
        <end position="129"/>
    </location>
</feature>
<dbReference type="AlphaFoldDB" id="A0A7D5GFK6"/>
<dbReference type="OrthoDB" id="331021at2157"/>
<dbReference type="RefSeq" id="WP_179169405.1">
    <property type="nucleotide sequence ID" value="NZ_CP058529.1"/>
</dbReference>
<feature type="region of interest" description="Disordered" evidence="1">
    <location>
        <begin position="1"/>
        <end position="47"/>
    </location>
</feature>
<evidence type="ECO:0000259" key="2">
    <source>
        <dbReference type="Pfam" id="PF24035"/>
    </source>
</evidence>
<evidence type="ECO:0000256" key="1">
    <source>
        <dbReference type="SAM" id="MobiDB-lite"/>
    </source>
</evidence>
<dbReference type="GeneID" id="56029130"/>
<dbReference type="KEGG" id="halg:HUG10_09815"/>
<dbReference type="Pfam" id="PF24035">
    <property type="entry name" value="DUF7344"/>
    <property type="match status" value="1"/>
</dbReference>
<name>A0A7D5GFK6_9EURY</name>
<evidence type="ECO:0000313" key="3">
    <source>
        <dbReference type="EMBL" id="QLG27830.1"/>
    </source>
</evidence>
<gene>
    <name evidence="3" type="ORF">HUG10_09815</name>
</gene>
<dbReference type="InterPro" id="IPR055768">
    <property type="entry name" value="DUF7344"/>
</dbReference>
<dbReference type="EMBL" id="CP058529">
    <property type="protein sequence ID" value="QLG27830.1"/>
    <property type="molecule type" value="Genomic_DNA"/>
</dbReference>
<organism evidence="3 4">
    <name type="scientific">Halorarum halophilum</name>
    <dbReference type="NCBI Taxonomy" id="2743090"/>
    <lineage>
        <taxon>Archaea</taxon>
        <taxon>Methanobacteriati</taxon>
        <taxon>Methanobacteriota</taxon>
        <taxon>Stenosarchaea group</taxon>
        <taxon>Halobacteria</taxon>
        <taxon>Halobacteriales</taxon>
        <taxon>Haloferacaceae</taxon>
        <taxon>Halorarum</taxon>
    </lineage>
</organism>
<reference evidence="3 4" key="1">
    <citation type="submission" date="2020-07" db="EMBL/GenBank/DDBJ databases">
        <title>Gai3-2, isolated from salt lake.</title>
        <authorList>
            <person name="Cui H."/>
            <person name="Shi X."/>
        </authorList>
    </citation>
    <scope>NUCLEOTIDE SEQUENCE [LARGE SCALE GENOMIC DNA]</scope>
    <source>
        <strain evidence="3 4">Gai3-2</strain>
    </source>
</reference>
<accession>A0A7D5GFK6</accession>
<proteinExistence type="predicted"/>
<dbReference type="Proteomes" id="UP000509750">
    <property type="component" value="Chromosome"/>
</dbReference>
<protein>
    <recommendedName>
        <fullName evidence="2">DUF7344 domain-containing protein</fullName>
    </recommendedName>
</protein>
<dbReference type="Gene3D" id="1.10.10.10">
    <property type="entry name" value="Winged helix-like DNA-binding domain superfamily/Winged helix DNA-binding domain"/>
    <property type="match status" value="1"/>
</dbReference>